<sequence length="92" mass="10259">MASTETLASDEYRLRLKLMVEESGSEELSDIESSDPRIMTETKKGKADKKKDSAAAVIRFKIKKIEFETESKGKNVEFEGQKAAVTSSAKIR</sequence>
<reference evidence="1" key="1">
    <citation type="submission" date="2021-03" db="EMBL/GenBank/DDBJ databases">
        <authorList>
            <person name="Tagirdzhanova G."/>
        </authorList>
    </citation>
    <scope>NUCLEOTIDE SEQUENCE</scope>
</reference>
<dbReference type="AlphaFoldDB" id="A0A8H3ET71"/>
<proteinExistence type="predicted"/>
<comment type="caution">
    <text evidence="1">The sequence shown here is derived from an EMBL/GenBank/DDBJ whole genome shotgun (WGS) entry which is preliminary data.</text>
</comment>
<dbReference type="Proteomes" id="UP000664534">
    <property type="component" value="Unassembled WGS sequence"/>
</dbReference>
<keyword evidence="2" id="KW-1185">Reference proteome</keyword>
<dbReference type="EMBL" id="CAJPDT010000011">
    <property type="protein sequence ID" value="CAF9913016.1"/>
    <property type="molecule type" value="Genomic_DNA"/>
</dbReference>
<accession>A0A8H3ET71</accession>
<evidence type="ECO:0000313" key="1">
    <source>
        <dbReference type="EMBL" id="CAF9913016.1"/>
    </source>
</evidence>
<organism evidence="1 2">
    <name type="scientific">Imshaugia aleurites</name>
    <dbReference type="NCBI Taxonomy" id="172621"/>
    <lineage>
        <taxon>Eukaryota</taxon>
        <taxon>Fungi</taxon>
        <taxon>Dikarya</taxon>
        <taxon>Ascomycota</taxon>
        <taxon>Pezizomycotina</taxon>
        <taxon>Lecanoromycetes</taxon>
        <taxon>OSLEUM clade</taxon>
        <taxon>Lecanoromycetidae</taxon>
        <taxon>Lecanorales</taxon>
        <taxon>Lecanorineae</taxon>
        <taxon>Parmeliaceae</taxon>
        <taxon>Imshaugia</taxon>
    </lineage>
</organism>
<name>A0A8H3ET71_9LECA</name>
<evidence type="ECO:0000313" key="2">
    <source>
        <dbReference type="Proteomes" id="UP000664534"/>
    </source>
</evidence>
<protein>
    <submittedName>
        <fullName evidence="1">Uncharacterized protein</fullName>
    </submittedName>
</protein>
<gene>
    <name evidence="1" type="ORF">IMSHALPRED_000878</name>
</gene>